<name>A0ABV8S1H7_9BURK</name>
<comment type="similarity">
    <text evidence="8 9">Belongs to the TRAP transporter small permease family.</text>
</comment>
<evidence type="ECO:0000256" key="3">
    <source>
        <dbReference type="ARBA" id="ARBA00022475"/>
    </source>
</evidence>
<evidence type="ECO:0000313" key="13">
    <source>
        <dbReference type="Proteomes" id="UP001595756"/>
    </source>
</evidence>
<feature type="transmembrane region" description="Helical" evidence="9">
    <location>
        <begin position="91"/>
        <end position="113"/>
    </location>
</feature>
<evidence type="ECO:0000256" key="9">
    <source>
        <dbReference type="RuleBase" id="RU369079"/>
    </source>
</evidence>
<evidence type="ECO:0000256" key="7">
    <source>
        <dbReference type="ARBA" id="ARBA00023136"/>
    </source>
</evidence>
<evidence type="ECO:0000256" key="6">
    <source>
        <dbReference type="ARBA" id="ARBA00022989"/>
    </source>
</evidence>
<keyword evidence="13" id="KW-1185">Reference proteome</keyword>
<feature type="transmembrane region" description="Helical" evidence="9">
    <location>
        <begin position="53"/>
        <end position="71"/>
    </location>
</feature>
<accession>A0ABV8S1H7</accession>
<dbReference type="EMBL" id="JBHSDY010000007">
    <property type="protein sequence ID" value="MFC4298930.1"/>
    <property type="molecule type" value="Genomic_DNA"/>
</dbReference>
<sequence length="209" mass="23141">MARSNVIVNACLPAARVAACIAGYALVVLSVLITYDVIVRKLFDASSIGTDEIGGYIVAIMAAFGFTYALLQHAHTRIDIFYQWLPKRLRLLANLLAMVAMASYACFLAWRAWATLAESIEYKSTSNTSLHTPQWIPQSVWLLGLLLFAIVSVALLIHAVWLMVRGNASQALQFYGPKTLDEEIEEERLDIEDFDQPPSSVQAPGARHD</sequence>
<evidence type="ECO:0000256" key="4">
    <source>
        <dbReference type="ARBA" id="ARBA00022519"/>
    </source>
</evidence>
<comment type="caution">
    <text evidence="12">The sequence shown here is derived from an EMBL/GenBank/DDBJ whole genome shotgun (WGS) entry which is preliminary data.</text>
</comment>
<evidence type="ECO:0000256" key="2">
    <source>
        <dbReference type="ARBA" id="ARBA00022448"/>
    </source>
</evidence>
<keyword evidence="2 9" id="KW-0813">Transport</keyword>
<keyword evidence="5 9" id="KW-0812">Transmembrane</keyword>
<evidence type="ECO:0000256" key="1">
    <source>
        <dbReference type="ARBA" id="ARBA00004429"/>
    </source>
</evidence>
<evidence type="ECO:0000313" key="12">
    <source>
        <dbReference type="EMBL" id="MFC4298930.1"/>
    </source>
</evidence>
<proteinExistence type="inferred from homology"/>
<gene>
    <name evidence="12" type="ORF">ACFO0J_12830</name>
</gene>
<feature type="transmembrane region" description="Helical" evidence="9">
    <location>
        <begin position="12"/>
        <end position="33"/>
    </location>
</feature>
<protein>
    <recommendedName>
        <fullName evidence="9">TRAP transporter small permease protein</fullName>
    </recommendedName>
</protein>
<evidence type="ECO:0000256" key="10">
    <source>
        <dbReference type="SAM" id="MobiDB-lite"/>
    </source>
</evidence>
<comment type="subcellular location">
    <subcellularLocation>
        <location evidence="1 9">Cell inner membrane</location>
        <topology evidence="1 9">Multi-pass membrane protein</topology>
    </subcellularLocation>
</comment>
<dbReference type="RefSeq" id="WP_376813479.1">
    <property type="nucleotide sequence ID" value="NZ_JBHSDY010000007.1"/>
</dbReference>
<dbReference type="InterPro" id="IPR055348">
    <property type="entry name" value="DctQ"/>
</dbReference>
<keyword evidence="7 9" id="KW-0472">Membrane</keyword>
<keyword evidence="6 9" id="KW-1133">Transmembrane helix</keyword>
<evidence type="ECO:0000259" key="11">
    <source>
        <dbReference type="Pfam" id="PF04290"/>
    </source>
</evidence>
<evidence type="ECO:0000256" key="8">
    <source>
        <dbReference type="ARBA" id="ARBA00038436"/>
    </source>
</evidence>
<evidence type="ECO:0000256" key="5">
    <source>
        <dbReference type="ARBA" id="ARBA00022692"/>
    </source>
</evidence>
<dbReference type="Proteomes" id="UP001595756">
    <property type="component" value="Unassembled WGS sequence"/>
</dbReference>
<feature type="domain" description="Tripartite ATP-independent periplasmic transporters DctQ component" evidence="11">
    <location>
        <begin position="30"/>
        <end position="159"/>
    </location>
</feature>
<dbReference type="PANTHER" id="PTHR35011">
    <property type="entry name" value="2,3-DIKETO-L-GULONATE TRAP TRANSPORTER SMALL PERMEASE PROTEIN YIAM"/>
    <property type="match status" value="1"/>
</dbReference>
<feature type="region of interest" description="Disordered" evidence="10">
    <location>
        <begin position="190"/>
        <end position="209"/>
    </location>
</feature>
<organism evidence="12 13">
    <name type="scientific">Castellaniella hirudinis</name>
    <dbReference type="NCBI Taxonomy" id="1144617"/>
    <lineage>
        <taxon>Bacteria</taxon>
        <taxon>Pseudomonadati</taxon>
        <taxon>Pseudomonadota</taxon>
        <taxon>Betaproteobacteria</taxon>
        <taxon>Burkholderiales</taxon>
        <taxon>Alcaligenaceae</taxon>
        <taxon>Castellaniella</taxon>
    </lineage>
</organism>
<reference evidence="13" key="1">
    <citation type="journal article" date="2019" name="Int. J. Syst. Evol. Microbiol.">
        <title>The Global Catalogue of Microorganisms (GCM) 10K type strain sequencing project: providing services to taxonomists for standard genome sequencing and annotation.</title>
        <authorList>
            <consortium name="The Broad Institute Genomics Platform"/>
            <consortium name="The Broad Institute Genome Sequencing Center for Infectious Disease"/>
            <person name="Wu L."/>
            <person name="Ma J."/>
        </authorList>
    </citation>
    <scope>NUCLEOTIDE SEQUENCE [LARGE SCALE GENOMIC DNA]</scope>
    <source>
        <strain evidence="13">CGMCC 1.19029</strain>
    </source>
</reference>
<feature type="transmembrane region" description="Helical" evidence="9">
    <location>
        <begin position="140"/>
        <end position="164"/>
    </location>
</feature>
<dbReference type="InterPro" id="IPR007387">
    <property type="entry name" value="TRAP_DctQ"/>
</dbReference>
<comment type="subunit">
    <text evidence="9">The complex comprises the extracytoplasmic solute receptor protein and the two transmembrane proteins.</text>
</comment>
<keyword evidence="4 9" id="KW-0997">Cell inner membrane</keyword>
<dbReference type="PANTHER" id="PTHR35011:SF10">
    <property type="entry name" value="TRAP TRANSPORTER SMALL PERMEASE PROTEIN"/>
    <property type="match status" value="1"/>
</dbReference>
<dbReference type="Pfam" id="PF04290">
    <property type="entry name" value="DctQ"/>
    <property type="match status" value="1"/>
</dbReference>
<comment type="function">
    <text evidence="9">Part of the tripartite ATP-independent periplasmic (TRAP) transport system.</text>
</comment>
<keyword evidence="3" id="KW-1003">Cell membrane</keyword>